<evidence type="ECO:0000313" key="1">
    <source>
        <dbReference type="EMBL" id="KAF2597410.1"/>
    </source>
</evidence>
<accession>A0A8S9KQ02</accession>
<reference evidence="1" key="1">
    <citation type="submission" date="2019-12" db="EMBL/GenBank/DDBJ databases">
        <title>Genome sequencing and annotation of Brassica cretica.</title>
        <authorList>
            <person name="Studholme D.J."/>
            <person name="Sarris P.F."/>
        </authorList>
    </citation>
    <scope>NUCLEOTIDE SEQUENCE</scope>
    <source>
        <strain evidence="1">PFS-001/15</strain>
        <tissue evidence="1">Leaf</tissue>
    </source>
</reference>
<name>A0A8S9KQ02_BRACR</name>
<organism evidence="1 2">
    <name type="scientific">Brassica cretica</name>
    <name type="common">Mustard</name>
    <dbReference type="NCBI Taxonomy" id="69181"/>
    <lineage>
        <taxon>Eukaryota</taxon>
        <taxon>Viridiplantae</taxon>
        <taxon>Streptophyta</taxon>
        <taxon>Embryophyta</taxon>
        <taxon>Tracheophyta</taxon>
        <taxon>Spermatophyta</taxon>
        <taxon>Magnoliopsida</taxon>
        <taxon>eudicotyledons</taxon>
        <taxon>Gunneridae</taxon>
        <taxon>Pentapetalae</taxon>
        <taxon>rosids</taxon>
        <taxon>malvids</taxon>
        <taxon>Brassicales</taxon>
        <taxon>Brassicaceae</taxon>
        <taxon>Brassiceae</taxon>
        <taxon>Brassica</taxon>
    </lineage>
</organism>
<proteinExistence type="predicted"/>
<dbReference type="AlphaFoldDB" id="A0A8S9KQ02"/>
<sequence length="121" mass="13632">MIGWSFMSVDRANFCAGAVNGSVGFRRLTQPALMWMSTSSIENGVAGFERVFDGVAFFGCVRYVPCSPTLKVLFLKTVDPVFFDILDLVDYEAVMFECLLDPRLSCAVPYFLINGFLRIFW</sequence>
<dbReference type="EMBL" id="QGKW02000717">
    <property type="protein sequence ID" value="KAF2597410.1"/>
    <property type="molecule type" value="Genomic_DNA"/>
</dbReference>
<evidence type="ECO:0000313" key="2">
    <source>
        <dbReference type="Proteomes" id="UP000712281"/>
    </source>
</evidence>
<protein>
    <submittedName>
        <fullName evidence="1">Uncharacterized protein</fullName>
    </submittedName>
</protein>
<dbReference type="Proteomes" id="UP000712281">
    <property type="component" value="Unassembled WGS sequence"/>
</dbReference>
<gene>
    <name evidence="1" type="ORF">F2Q68_00009912</name>
</gene>
<comment type="caution">
    <text evidence="1">The sequence shown here is derived from an EMBL/GenBank/DDBJ whole genome shotgun (WGS) entry which is preliminary data.</text>
</comment>